<dbReference type="InterPro" id="IPR029058">
    <property type="entry name" value="AB_hydrolase_fold"/>
</dbReference>
<keyword evidence="7" id="KW-1185">Reference proteome</keyword>
<dbReference type="SUPFAM" id="SSF53474">
    <property type="entry name" value="alpha/beta-Hydrolases"/>
    <property type="match status" value="1"/>
</dbReference>
<name>A0A518HS51_9BACT</name>
<accession>A0A518HS51</accession>
<sequence precursor="true">MLSRHLSFPIRCLIMNLRPWITVCSLALLTSPLAFAADAKPEPDEKVVYKTVGDVQLSMHVFKPAPSDSAEPRAAIVFFFGGGWNGGTPSQFYGQSRALADRGMVAMCAEYRVKKTHGTPPKTCVADGKSAMRWARQNAPRYGIDPNRIAAGGGSAGGHVAAATATVTAFDDPADDTSISCRPDALVLFNPVYDNGPDGYGYDRVQEYWKDISPLHNLSKDTPPTIVYLGTKDKLIPVATGQAFKAQLDTLGVRNELHLYQDAAHGFFNKGDAYKDTLAKSIRFLTSLGFLQGE</sequence>
<gene>
    <name evidence="6" type="primary">axeA1_3</name>
    <name evidence="6" type="ORF">Enr13x_35330</name>
</gene>
<dbReference type="EMBL" id="CP037423">
    <property type="protein sequence ID" value="QDV43676.1"/>
    <property type="molecule type" value="Genomic_DNA"/>
</dbReference>
<dbReference type="PANTHER" id="PTHR48081">
    <property type="entry name" value="AB HYDROLASE SUPERFAMILY PROTEIN C4A8.06C"/>
    <property type="match status" value="1"/>
</dbReference>
<evidence type="ECO:0000259" key="4">
    <source>
        <dbReference type="Pfam" id="PF01738"/>
    </source>
</evidence>
<evidence type="ECO:0000313" key="7">
    <source>
        <dbReference type="Proteomes" id="UP000319004"/>
    </source>
</evidence>
<protein>
    <submittedName>
        <fullName evidence="6">Acetylxylan esterase</fullName>
        <ecNumber evidence="6">3.1.1.72</ecNumber>
    </submittedName>
</protein>
<evidence type="ECO:0000256" key="1">
    <source>
        <dbReference type="ARBA" id="ARBA00010515"/>
    </source>
</evidence>
<evidence type="ECO:0000256" key="2">
    <source>
        <dbReference type="ARBA" id="ARBA00022801"/>
    </source>
</evidence>
<dbReference type="KEGG" id="snep:Enr13x_35330"/>
<reference evidence="6 7" key="1">
    <citation type="submission" date="2019-03" db="EMBL/GenBank/DDBJ databases">
        <title>Deep-cultivation of Planctomycetes and their phenomic and genomic characterization uncovers novel biology.</title>
        <authorList>
            <person name="Wiegand S."/>
            <person name="Jogler M."/>
            <person name="Boedeker C."/>
            <person name="Pinto D."/>
            <person name="Vollmers J."/>
            <person name="Rivas-Marin E."/>
            <person name="Kohn T."/>
            <person name="Peeters S.H."/>
            <person name="Heuer A."/>
            <person name="Rast P."/>
            <person name="Oberbeckmann S."/>
            <person name="Bunk B."/>
            <person name="Jeske O."/>
            <person name="Meyerdierks A."/>
            <person name="Storesund J.E."/>
            <person name="Kallscheuer N."/>
            <person name="Luecker S."/>
            <person name="Lage O.M."/>
            <person name="Pohl T."/>
            <person name="Merkel B.J."/>
            <person name="Hornburger P."/>
            <person name="Mueller R.-W."/>
            <person name="Bruemmer F."/>
            <person name="Labrenz M."/>
            <person name="Spormann A.M."/>
            <person name="Op den Camp H."/>
            <person name="Overmann J."/>
            <person name="Amann R."/>
            <person name="Jetten M.S.M."/>
            <person name="Mascher T."/>
            <person name="Medema M.H."/>
            <person name="Devos D.P."/>
            <person name="Kaster A.-K."/>
            <person name="Ovreas L."/>
            <person name="Rohde M."/>
            <person name="Galperin M.Y."/>
            <person name="Jogler C."/>
        </authorList>
    </citation>
    <scope>NUCLEOTIDE SEQUENCE [LARGE SCALE GENOMIC DNA]</scope>
    <source>
        <strain evidence="6 7">Enr13</strain>
    </source>
</reference>
<dbReference type="InterPro" id="IPR049492">
    <property type="entry name" value="BD-FAE-like_dom"/>
</dbReference>
<organism evidence="6 7">
    <name type="scientific">Stieleria neptunia</name>
    <dbReference type="NCBI Taxonomy" id="2527979"/>
    <lineage>
        <taxon>Bacteria</taxon>
        <taxon>Pseudomonadati</taxon>
        <taxon>Planctomycetota</taxon>
        <taxon>Planctomycetia</taxon>
        <taxon>Pirellulales</taxon>
        <taxon>Pirellulaceae</taxon>
        <taxon>Stieleria</taxon>
    </lineage>
</organism>
<dbReference type="GO" id="GO:0046555">
    <property type="term" value="F:acetylxylan esterase activity"/>
    <property type="evidence" value="ECO:0007669"/>
    <property type="project" value="UniProtKB-EC"/>
</dbReference>
<dbReference type="InterPro" id="IPR050300">
    <property type="entry name" value="GDXG_lipolytic_enzyme"/>
</dbReference>
<feature type="domain" description="BD-FAE-like" evidence="5">
    <location>
        <begin position="66"/>
        <end position="172"/>
    </location>
</feature>
<dbReference type="InterPro" id="IPR002925">
    <property type="entry name" value="Dienelactn_hydro"/>
</dbReference>
<dbReference type="Pfam" id="PF20434">
    <property type="entry name" value="BD-FAE"/>
    <property type="match status" value="1"/>
</dbReference>
<proteinExistence type="inferred from homology"/>
<evidence type="ECO:0000259" key="5">
    <source>
        <dbReference type="Pfam" id="PF20434"/>
    </source>
</evidence>
<dbReference type="Gene3D" id="3.40.50.1820">
    <property type="entry name" value="alpha/beta hydrolase"/>
    <property type="match status" value="1"/>
</dbReference>
<dbReference type="GO" id="GO:0004806">
    <property type="term" value="F:triacylglycerol lipase activity"/>
    <property type="evidence" value="ECO:0007669"/>
    <property type="project" value="TreeGrafter"/>
</dbReference>
<feature type="domain" description="Dienelactone hydrolase" evidence="4">
    <location>
        <begin position="214"/>
        <end position="275"/>
    </location>
</feature>
<dbReference type="EC" id="3.1.1.72" evidence="6"/>
<keyword evidence="2 6" id="KW-0378">Hydrolase</keyword>
<feature type="chain" id="PRO_5022205131" evidence="3">
    <location>
        <begin position="37"/>
        <end position="294"/>
    </location>
</feature>
<evidence type="ECO:0000313" key="6">
    <source>
        <dbReference type="EMBL" id="QDV43676.1"/>
    </source>
</evidence>
<dbReference type="Proteomes" id="UP000319004">
    <property type="component" value="Chromosome"/>
</dbReference>
<evidence type="ECO:0000256" key="3">
    <source>
        <dbReference type="SAM" id="SignalP"/>
    </source>
</evidence>
<keyword evidence="3" id="KW-0732">Signal</keyword>
<dbReference type="AlphaFoldDB" id="A0A518HS51"/>
<comment type="similarity">
    <text evidence="1">Belongs to the 'GDXG' lipolytic enzyme family.</text>
</comment>
<feature type="signal peptide" evidence="3">
    <location>
        <begin position="1"/>
        <end position="36"/>
    </location>
</feature>
<dbReference type="Pfam" id="PF01738">
    <property type="entry name" value="DLH"/>
    <property type="match status" value="1"/>
</dbReference>
<dbReference type="PANTHER" id="PTHR48081:SF30">
    <property type="entry name" value="ACETYL-HYDROLASE LIPR-RELATED"/>
    <property type="match status" value="1"/>
</dbReference>